<evidence type="ECO:0008006" key="12">
    <source>
        <dbReference type="Google" id="ProtNLM"/>
    </source>
</evidence>
<keyword evidence="8" id="KW-1133">Transmembrane helix</keyword>
<reference evidence="9" key="3">
    <citation type="submission" date="2011-03" db="EMBL/GenBank/DDBJ databases">
        <title>Annotation of Magnaporthe poae ATCC 64411.</title>
        <authorList>
            <person name="Ma L.-J."/>
            <person name="Dead R."/>
            <person name="Young S.K."/>
            <person name="Zeng Q."/>
            <person name="Gargeya S."/>
            <person name="Fitzgerald M."/>
            <person name="Haas B."/>
            <person name="Abouelleil A."/>
            <person name="Alvarado L."/>
            <person name="Arachchi H.M."/>
            <person name="Berlin A."/>
            <person name="Brown A."/>
            <person name="Chapman S.B."/>
            <person name="Chen Z."/>
            <person name="Dunbar C."/>
            <person name="Freedman E."/>
            <person name="Gearin G."/>
            <person name="Gellesch M."/>
            <person name="Goldberg J."/>
            <person name="Griggs A."/>
            <person name="Gujja S."/>
            <person name="Heiman D."/>
            <person name="Howarth C."/>
            <person name="Larson L."/>
            <person name="Lui A."/>
            <person name="MacDonald P.J.P."/>
            <person name="Mehta T."/>
            <person name="Montmayeur A."/>
            <person name="Murphy C."/>
            <person name="Neiman D."/>
            <person name="Pearson M."/>
            <person name="Priest M."/>
            <person name="Roberts A."/>
            <person name="Saif S."/>
            <person name="Shea T."/>
            <person name="Shenoy N."/>
            <person name="Sisk P."/>
            <person name="Stolte C."/>
            <person name="Sykes S."/>
            <person name="Yandava C."/>
            <person name="Wortman J."/>
            <person name="Nusbaum C."/>
            <person name="Birren B."/>
        </authorList>
    </citation>
    <scope>NUCLEOTIDE SEQUENCE</scope>
    <source>
        <strain evidence="9">ATCC 64411</strain>
    </source>
</reference>
<dbReference type="PANTHER" id="PTHR24305">
    <property type="entry name" value="CYTOCHROME P450"/>
    <property type="match status" value="1"/>
</dbReference>
<reference evidence="10" key="4">
    <citation type="journal article" date="2015" name="G3 (Bethesda)">
        <title>Genome sequences of three phytopathogenic species of the Magnaporthaceae family of fungi.</title>
        <authorList>
            <person name="Okagaki L.H."/>
            <person name="Nunes C.C."/>
            <person name="Sailsbery J."/>
            <person name="Clay B."/>
            <person name="Brown D."/>
            <person name="John T."/>
            <person name="Oh Y."/>
            <person name="Young N."/>
            <person name="Fitzgerald M."/>
            <person name="Haas B.J."/>
            <person name="Zeng Q."/>
            <person name="Young S."/>
            <person name="Adiconis X."/>
            <person name="Fan L."/>
            <person name="Levin J.Z."/>
            <person name="Mitchell T.K."/>
            <person name="Okubara P.A."/>
            <person name="Farman M.L."/>
            <person name="Kohn L.M."/>
            <person name="Birren B."/>
            <person name="Ma L.-J."/>
            <person name="Dean R.A."/>
        </authorList>
    </citation>
    <scope>NUCLEOTIDE SEQUENCE</scope>
    <source>
        <strain evidence="10">ATCC 64411 / 73-15</strain>
    </source>
</reference>
<name>A0A0C4E583_MAGP6</name>
<dbReference type="InterPro" id="IPR017972">
    <property type="entry name" value="Cyt_P450_CS"/>
</dbReference>
<feature type="binding site" description="axial binding residue" evidence="6">
    <location>
        <position position="481"/>
    </location>
    <ligand>
        <name>heme</name>
        <dbReference type="ChEBI" id="CHEBI:30413"/>
    </ligand>
    <ligandPart>
        <name>Fe</name>
        <dbReference type="ChEBI" id="CHEBI:18248"/>
    </ligandPart>
</feature>
<comment type="cofactor">
    <cofactor evidence="1 6">
        <name>heme</name>
        <dbReference type="ChEBI" id="CHEBI:30413"/>
    </cofactor>
</comment>
<dbReference type="CDD" id="cd11058">
    <property type="entry name" value="CYP60B-like"/>
    <property type="match status" value="1"/>
</dbReference>
<dbReference type="VEuPathDB" id="FungiDB:MAPG_07648"/>
<dbReference type="eggNOG" id="KOG0158">
    <property type="taxonomic scope" value="Eukaryota"/>
</dbReference>
<evidence type="ECO:0000313" key="9">
    <source>
        <dbReference type="EMBL" id="KLU88663.1"/>
    </source>
</evidence>
<evidence type="ECO:0000256" key="1">
    <source>
        <dbReference type="ARBA" id="ARBA00001971"/>
    </source>
</evidence>
<reference evidence="10" key="5">
    <citation type="submission" date="2015-06" db="UniProtKB">
        <authorList>
            <consortium name="EnsemblFungi"/>
        </authorList>
    </citation>
    <scope>IDENTIFICATION</scope>
    <source>
        <strain evidence="10">ATCC 64411</strain>
    </source>
</reference>
<proteinExistence type="inferred from homology"/>
<dbReference type="PRINTS" id="PR00385">
    <property type="entry name" value="P450"/>
</dbReference>
<dbReference type="GO" id="GO:0004497">
    <property type="term" value="F:monooxygenase activity"/>
    <property type="evidence" value="ECO:0007669"/>
    <property type="project" value="UniProtKB-KW"/>
</dbReference>
<keyword evidence="8" id="KW-0472">Membrane</keyword>
<dbReference type="Proteomes" id="UP000011715">
    <property type="component" value="Unassembled WGS sequence"/>
</dbReference>
<protein>
    <recommendedName>
        <fullName evidence="12">Isotrichodermin C-15 hydroxylase</fullName>
    </recommendedName>
</protein>
<dbReference type="InterPro" id="IPR036396">
    <property type="entry name" value="Cyt_P450_sf"/>
</dbReference>
<dbReference type="PRINTS" id="PR00463">
    <property type="entry name" value="EP450I"/>
</dbReference>
<keyword evidence="8" id="KW-0812">Transmembrane</keyword>
<evidence type="ECO:0000256" key="6">
    <source>
        <dbReference type="PIRSR" id="PIRSR602401-1"/>
    </source>
</evidence>
<dbReference type="EnsemblFungi" id="MAPG_07648T0">
    <property type="protein sequence ID" value="MAPG_07648T0"/>
    <property type="gene ID" value="MAPG_07648"/>
</dbReference>
<evidence type="ECO:0000256" key="4">
    <source>
        <dbReference type="ARBA" id="ARBA00022723"/>
    </source>
</evidence>
<dbReference type="PROSITE" id="PS00086">
    <property type="entry name" value="CYTOCHROME_P450"/>
    <property type="match status" value="1"/>
</dbReference>
<dbReference type="GO" id="GO:0005506">
    <property type="term" value="F:iron ion binding"/>
    <property type="evidence" value="ECO:0007669"/>
    <property type="project" value="InterPro"/>
</dbReference>
<dbReference type="STRING" id="644358.A0A0C4E583"/>
<evidence type="ECO:0000313" key="10">
    <source>
        <dbReference type="EnsemblFungi" id="MAPG_07648T0"/>
    </source>
</evidence>
<feature type="transmembrane region" description="Helical" evidence="8">
    <location>
        <begin position="20"/>
        <end position="42"/>
    </location>
</feature>
<keyword evidence="3 6" id="KW-0349">Heme</keyword>
<dbReference type="OMA" id="NDHHRAM"/>
<evidence type="ECO:0000256" key="5">
    <source>
        <dbReference type="ARBA" id="ARBA00023004"/>
    </source>
</evidence>
<evidence type="ECO:0000313" key="11">
    <source>
        <dbReference type="Proteomes" id="UP000011715"/>
    </source>
</evidence>
<comment type="similarity">
    <text evidence="2 7">Belongs to the cytochrome P450 family.</text>
</comment>
<dbReference type="GO" id="GO:0020037">
    <property type="term" value="F:heme binding"/>
    <property type="evidence" value="ECO:0007669"/>
    <property type="project" value="InterPro"/>
</dbReference>
<dbReference type="InterPro" id="IPR002401">
    <property type="entry name" value="Cyt_P450_E_grp-I"/>
</dbReference>
<gene>
    <name evidence="9" type="ORF">MAPG_07648</name>
</gene>
<keyword evidence="7" id="KW-0503">Monooxygenase</keyword>
<dbReference type="PANTHER" id="PTHR24305:SF210">
    <property type="entry name" value="CYTOCHROME P450 MONOOXYGENASE ASQL-RELATED"/>
    <property type="match status" value="1"/>
</dbReference>
<dbReference type="InterPro" id="IPR050121">
    <property type="entry name" value="Cytochrome_P450_monoxygenase"/>
</dbReference>
<evidence type="ECO:0000256" key="2">
    <source>
        <dbReference type="ARBA" id="ARBA00010617"/>
    </source>
</evidence>
<dbReference type="Gene3D" id="1.10.630.10">
    <property type="entry name" value="Cytochrome P450"/>
    <property type="match status" value="1"/>
</dbReference>
<keyword evidence="4 6" id="KW-0479">Metal-binding</keyword>
<evidence type="ECO:0000256" key="8">
    <source>
        <dbReference type="SAM" id="Phobius"/>
    </source>
</evidence>
<evidence type="ECO:0000256" key="7">
    <source>
        <dbReference type="RuleBase" id="RU000461"/>
    </source>
</evidence>
<dbReference type="AlphaFoldDB" id="A0A0C4E583"/>
<dbReference type="SUPFAM" id="SSF48264">
    <property type="entry name" value="Cytochrome P450"/>
    <property type="match status" value="1"/>
</dbReference>
<organism evidence="10 11">
    <name type="scientific">Magnaporthiopsis poae (strain ATCC 64411 / 73-15)</name>
    <name type="common">Kentucky bluegrass fungus</name>
    <name type="synonym">Magnaporthe poae</name>
    <dbReference type="NCBI Taxonomy" id="644358"/>
    <lineage>
        <taxon>Eukaryota</taxon>
        <taxon>Fungi</taxon>
        <taxon>Dikarya</taxon>
        <taxon>Ascomycota</taxon>
        <taxon>Pezizomycotina</taxon>
        <taxon>Sordariomycetes</taxon>
        <taxon>Sordariomycetidae</taxon>
        <taxon>Magnaporthales</taxon>
        <taxon>Magnaporthaceae</taxon>
        <taxon>Magnaporthiopsis</taxon>
    </lineage>
</organism>
<keyword evidence="5 6" id="KW-0408">Iron</keyword>
<keyword evidence="7" id="KW-0560">Oxidoreductase</keyword>
<dbReference type="OrthoDB" id="1470350at2759"/>
<dbReference type="InterPro" id="IPR001128">
    <property type="entry name" value="Cyt_P450"/>
</dbReference>
<dbReference type="EMBL" id="ADBL01001849">
    <property type="status" value="NOT_ANNOTATED_CDS"/>
    <property type="molecule type" value="Genomic_DNA"/>
</dbReference>
<dbReference type="EMBL" id="GL876971">
    <property type="protein sequence ID" value="KLU88663.1"/>
    <property type="molecule type" value="Genomic_DNA"/>
</dbReference>
<reference evidence="9" key="2">
    <citation type="submission" date="2010-05" db="EMBL/GenBank/DDBJ databases">
        <title>The Genome Sequence of Magnaporthe poae strain ATCC 64411.</title>
        <authorList>
            <consortium name="The Broad Institute Genome Sequencing Platform"/>
            <consortium name="Broad Institute Genome Sequencing Center for Infectious Disease"/>
            <person name="Ma L.-J."/>
            <person name="Dead R."/>
            <person name="Young S."/>
            <person name="Zeng Q."/>
            <person name="Koehrsen M."/>
            <person name="Alvarado L."/>
            <person name="Berlin A."/>
            <person name="Chapman S.B."/>
            <person name="Chen Z."/>
            <person name="Freedman E."/>
            <person name="Gellesch M."/>
            <person name="Goldberg J."/>
            <person name="Griggs A."/>
            <person name="Gujja S."/>
            <person name="Heilman E.R."/>
            <person name="Heiman D."/>
            <person name="Hepburn T."/>
            <person name="Howarth C."/>
            <person name="Jen D."/>
            <person name="Larson L."/>
            <person name="Mehta T."/>
            <person name="Neiman D."/>
            <person name="Pearson M."/>
            <person name="Roberts A."/>
            <person name="Saif S."/>
            <person name="Shea T."/>
            <person name="Shenoy N."/>
            <person name="Sisk P."/>
            <person name="Stolte C."/>
            <person name="Sykes S."/>
            <person name="Walk T."/>
            <person name="White J."/>
            <person name="Yandava C."/>
            <person name="Haas B."/>
            <person name="Nusbaum C."/>
            <person name="Birren B."/>
        </authorList>
    </citation>
    <scope>NUCLEOTIDE SEQUENCE</scope>
    <source>
        <strain evidence="9">ATCC 64411</strain>
    </source>
</reference>
<reference evidence="11" key="1">
    <citation type="submission" date="2010-05" db="EMBL/GenBank/DDBJ databases">
        <title>The genome sequence of Magnaporthe poae strain ATCC 64411.</title>
        <authorList>
            <person name="Ma L.-J."/>
            <person name="Dead R."/>
            <person name="Young S."/>
            <person name="Zeng Q."/>
            <person name="Koehrsen M."/>
            <person name="Alvarado L."/>
            <person name="Berlin A."/>
            <person name="Chapman S.B."/>
            <person name="Chen Z."/>
            <person name="Freedman E."/>
            <person name="Gellesch M."/>
            <person name="Goldberg J."/>
            <person name="Griggs A."/>
            <person name="Gujja S."/>
            <person name="Heilman E.R."/>
            <person name="Heiman D."/>
            <person name="Hepburn T."/>
            <person name="Howarth C."/>
            <person name="Jen D."/>
            <person name="Larson L."/>
            <person name="Mehta T."/>
            <person name="Neiman D."/>
            <person name="Pearson M."/>
            <person name="Roberts A."/>
            <person name="Saif S."/>
            <person name="Shea T."/>
            <person name="Shenoy N."/>
            <person name="Sisk P."/>
            <person name="Stolte C."/>
            <person name="Sykes S."/>
            <person name="Walk T."/>
            <person name="White J."/>
            <person name="Yandava C."/>
            <person name="Haas B."/>
            <person name="Nusbaum C."/>
            <person name="Birren B."/>
        </authorList>
    </citation>
    <scope>NUCLEOTIDE SEQUENCE [LARGE SCALE GENOMIC DNA]</scope>
    <source>
        <strain evidence="11">ATCC 64411 / 73-15</strain>
    </source>
</reference>
<dbReference type="Pfam" id="PF00067">
    <property type="entry name" value="p450"/>
    <property type="match status" value="1"/>
</dbReference>
<dbReference type="GO" id="GO:0016705">
    <property type="term" value="F:oxidoreductase activity, acting on paired donors, with incorporation or reduction of molecular oxygen"/>
    <property type="evidence" value="ECO:0007669"/>
    <property type="project" value="InterPro"/>
</dbReference>
<keyword evidence="11" id="KW-1185">Reference proteome</keyword>
<evidence type="ECO:0000256" key="3">
    <source>
        <dbReference type="ARBA" id="ARBA00022617"/>
    </source>
</evidence>
<accession>A0A0C4E583</accession>
<sequence length="553" mass="62202">MAPPPPPPAQLAAIAGQLPTTLNIAILLVLAFVVWRLGLVIYRLTSHPLARFPGPKHYAVSTLPYAYKNHLLGQFGHAARDLHRKYGPVVRIAPNRLMVDGAVGWQDVFMHKPGRNLPEFGKEARSIGPEAEKSLLGAPTREAHRRQRRQLAHGFSEAAIYEQEPIISYYVDLFVRRLSENSKGGKPLDLHQWLNYLTFDIIGDLAMSESFGSLESSDYHPWVQNLIRTFQGIKKTLFFIESGIGALAFLDPGGHMKQLRKNNEYAFRKALARVEQGVEPVMPNVGVIGPDGKPKMQVRRDLVSYQMRKTSDGGDGLTADEIRVNSITLIGAGSDTTGTNLSTLFFQLSRPVNRRYFDAVTAEVRSSFKREADLTLRSVQSNALPLLHACIEESLRLHPPLAELATRISPGGYVDGKWVAPGTQITLYQNATFHNPDNFLEPDKWQPERFLPEGHPMYDPRFKAHDNFAIFKPFSAGPRDCIGKNLAYAEMRLVASRILLRFDLELDPSTKETWLEDQYIQFIWIKDPLFIRLKERTDLELVETTTAAARASV</sequence>